<dbReference type="Proteomes" id="UP000182977">
    <property type="component" value="Chromosome I"/>
</dbReference>
<keyword evidence="2" id="KW-1185">Reference proteome</keyword>
<reference evidence="2" key="1">
    <citation type="submission" date="2016-10" db="EMBL/GenBank/DDBJ databases">
        <authorList>
            <person name="Varghese N."/>
            <person name="Submissions S."/>
        </authorList>
    </citation>
    <scope>NUCLEOTIDE SEQUENCE [LARGE SCALE GENOMIC DNA]</scope>
    <source>
        <strain evidence="2">DSM 45079</strain>
    </source>
</reference>
<keyword evidence="1" id="KW-0808">Transferase</keyword>
<dbReference type="EMBL" id="LT629791">
    <property type="protein sequence ID" value="SDU69213.1"/>
    <property type="molecule type" value="Genomic_DNA"/>
</dbReference>
<sequence>MVVDLLFASSGIEREIAQAAERIEIIPGLTLPVATAGHLIALKLLARDDERRPRDAADLRNLAEVASTEDRDVARKAVELITARGFGRDRDLPQALDSLGIPD</sequence>
<proteinExistence type="predicted"/>
<dbReference type="Pfam" id="PF08843">
    <property type="entry name" value="AbiEii"/>
    <property type="match status" value="1"/>
</dbReference>
<accession>A0A1H2KKQ8</accession>
<name>A0A1H2KKQ8_9ACTN</name>
<dbReference type="GO" id="GO:0016740">
    <property type="term" value="F:transferase activity"/>
    <property type="evidence" value="ECO:0007669"/>
    <property type="project" value="UniProtKB-KW"/>
</dbReference>
<protein>
    <submittedName>
        <fullName evidence="1">Nucleotidyl transferase AbiEii toxin, Type IV TA system</fullName>
    </submittedName>
</protein>
<organism evidence="1 2">
    <name type="scientific">Jiangella alkaliphila</name>
    <dbReference type="NCBI Taxonomy" id="419479"/>
    <lineage>
        <taxon>Bacteria</taxon>
        <taxon>Bacillati</taxon>
        <taxon>Actinomycetota</taxon>
        <taxon>Actinomycetes</taxon>
        <taxon>Jiangellales</taxon>
        <taxon>Jiangellaceae</taxon>
        <taxon>Jiangella</taxon>
    </lineage>
</organism>
<dbReference type="InterPro" id="IPR014942">
    <property type="entry name" value="AbiEii"/>
</dbReference>
<gene>
    <name evidence="1" type="ORF">SAMN04488563_3946</name>
</gene>
<dbReference type="AlphaFoldDB" id="A0A1H2KKQ8"/>
<evidence type="ECO:0000313" key="1">
    <source>
        <dbReference type="EMBL" id="SDU69213.1"/>
    </source>
</evidence>
<evidence type="ECO:0000313" key="2">
    <source>
        <dbReference type="Proteomes" id="UP000182977"/>
    </source>
</evidence>